<evidence type="ECO:0000256" key="4">
    <source>
        <dbReference type="ARBA" id="ARBA00022692"/>
    </source>
</evidence>
<name>A0ABS1F5E5_9PROT</name>
<feature type="transmembrane region" description="Helical" evidence="7">
    <location>
        <begin position="175"/>
        <end position="201"/>
    </location>
</feature>
<evidence type="ECO:0000256" key="6">
    <source>
        <dbReference type="ARBA" id="ARBA00023136"/>
    </source>
</evidence>
<organism evidence="9 10">
    <name type="scientific">Azospirillum endophyticum</name>
    <dbReference type="NCBI Taxonomy" id="2800326"/>
    <lineage>
        <taxon>Bacteria</taxon>
        <taxon>Pseudomonadati</taxon>
        <taxon>Pseudomonadota</taxon>
        <taxon>Alphaproteobacteria</taxon>
        <taxon>Rhodospirillales</taxon>
        <taxon>Azospirillaceae</taxon>
        <taxon>Azospirillum</taxon>
    </lineage>
</organism>
<comment type="similarity">
    <text evidence="7">Belongs to the binding-protein-dependent transport system permease family.</text>
</comment>
<keyword evidence="4 7" id="KW-0812">Transmembrane</keyword>
<keyword evidence="10" id="KW-1185">Reference proteome</keyword>
<dbReference type="EMBL" id="JAENHM010000044">
    <property type="protein sequence ID" value="MBK1838632.1"/>
    <property type="molecule type" value="Genomic_DNA"/>
</dbReference>
<dbReference type="PANTHER" id="PTHR30151:SF38">
    <property type="entry name" value="ALIPHATIC SULFONATES TRANSPORT PERMEASE PROTEIN SSUC-RELATED"/>
    <property type="match status" value="1"/>
</dbReference>
<keyword evidence="2 7" id="KW-0813">Transport</keyword>
<reference evidence="10" key="1">
    <citation type="submission" date="2021-01" db="EMBL/GenBank/DDBJ databases">
        <title>Genome public.</title>
        <authorList>
            <person name="Liu C."/>
            <person name="Sun Q."/>
        </authorList>
    </citation>
    <scope>NUCLEOTIDE SEQUENCE [LARGE SCALE GENOMIC DNA]</scope>
    <source>
        <strain evidence="10">YIM B02556</strain>
    </source>
</reference>
<sequence>MSTPDLAIAPSSRRLPAHLNGLVPVLVLLAGWEIASRSGLVDPKLLPSLLAVAGRAGRELVEGRLAVDVAASLARDIAGFAIGSLAGIVAGLALGLSRPADRLIGPSFNAVKQIAIFAWIPLISVWFGVGEAAKVAFIALAAFTPVAVNTWEGARAAPPKLMEVARVLEFGRWRSLRLVILPAALPAIFAGLHLGLINAWLATVGAEYFMTVGPGIGGLMTEGREHFHMDLVLLGVLLLGLIGLALNTLATRLEARALRWRHR</sequence>
<evidence type="ECO:0000313" key="10">
    <source>
        <dbReference type="Proteomes" id="UP000652760"/>
    </source>
</evidence>
<feature type="transmembrane region" description="Helical" evidence="7">
    <location>
        <begin position="135"/>
        <end position="154"/>
    </location>
</feature>
<feature type="domain" description="ABC transmembrane type-1" evidence="8">
    <location>
        <begin position="69"/>
        <end position="250"/>
    </location>
</feature>
<protein>
    <submittedName>
        <fullName evidence="9">ABC transporter permease</fullName>
    </submittedName>
</protein>
<dbReference type="InterPro" id="IPR035906">
    <property type="entry name" value="MetI-like_sf"/>
</dbReference>
<evidence type="ECO:0000256" key="5">
    <source>
        <dbReference type="ARBA" id="ARBA00022989"/>
    </source>
</evidence>
<dbReference type="CDD" id="cd06261">
    <property type="entry name" value="TM_PBP2"/>
    <property type="match status" value="1"/>
</dbReference>
<feature type="transmembrane region" description="Helical" evidence="7">
    <location>
        <begin position="108"/>
        <end position="129"/>
    </location>
</feature>
<evidence type="ECO:0000256" key="7">
    <source>
        <dbReference type="RuleBase" id="RU363032"/>
    </source>
</evidence>
<evidence type="ECO:0000256" key="2">
    <source>
        <dbReference type="ARBA" id="ARBA00022448"/>
    </source>
</evidence>
<dbReference type="RefSeq" id="WP_200194194.1">
    <property type="nucleotide sequence ID" value="NZ_JAENHM010000044.1"/>
</dbReference>
<evidence type="ECO:0000256" key="1">
    <source>
        <dbReference type="ARBA" id="ARBA00004651"/>
    </source>
</evidence>
<dbReference type="PROSITE" id="PS50928">
    <property type="entry name" value="ABC_TM1"/>
    <property type="match status" value="1"/>
</dbReference>
<keyword evidence="5 7" id="KW-1133">Transmembrane helix</keyword>
<dbReference type="PANTHER" id="PTHR30151">
    <property type="entry name" value="ALKANE SULFONATE ABC TRANSPORTER-RELATED, MEMBRANE SUBUNIT"/>
    <property type="match status" value="1"/>
</dbReference>
<evidence type="ECO:0000313" key="9">
    <source>
        <dbReference type="EMBL" id="MBK1838632.1"/>
    </source>
</evidence>
<dbReference type="Proteomes" id="UP000652760">
    <property type="component" value="Unassembled WGS sequence"/>
</dbReference>
<dbReference type="Gene3D" id="1.10.3720.10">
    <property type="entry name" value="MetI-like"/>
    <property type="match status" value="1"/>
</dbReference>
<keyword evidence="6 7" id="KW-0472">Membrane</keyword>
<comment type="subcellular location">
    <subcellularLocation>
        <location evidence="1 7">Cell membrane</location>
        <topology evidence="1 7">Multi-pass membrane protein</topology>
    </subcellularLocation>
</comment>
<gene>
    <name evidence="9" type="ORF">JHL17_14530</name>
</gene>
<proteinExistence type="inferred from homology"/>
<feature type="transmembrane region" description="Helical" evidence="7">
    <location>
        <begin position="77"/>
        <end position="96"/>
    </location>
</feature>
<dbReference type="InterPro" id="IPR000515">
    <property type="entry name" value="MetI-like"/>
</dbReference>
<accession>A0ABS1F5E5</accession>
<evidence type="ECO:0000256" key="3">
    <source>
        <dbReference type="ARBA" id="ARBA00022475"/>
    </source>
</evidence>
<keyword evidence="3" id="KW-1003">Cell membrane</keyword>
<dbReference type="SUPFAM" id="SSF161098">
    <property type="entry name" value="MetI-like"/>
    <property type="match status" value="1"/>
</dbReference>
<dbReference type="Pfam" id="PF00528">
    <property type="entry name" value="BPD_transp_1"/>
    <property type="match status" value="1"/>
</dbReference>
<feature type="transmembrane region" description="Helical" evidence="7">
    <location>
        <begin position="231"/>
        <end position="253"/>
    </location>
</feature>
<evidence type="ECO:0000259" key="8">
    <source>
        <dbReference type="PROSITE" id="PS50928"/>
    </source>
</evidence>
<comment type="caution">
    <text evidence="9">The sequence shown here is derived from an EMBL/GenBank/DDBJ whole genome shotgun (WGS) entry which is preliminary data.</text>
</comment>